<feature type="region of interest" description="Disordered" evidence="1">
    <location>
        <begin position="1"/>
        <end position="91"/>
    </location>
</feature>
<dbReference type="EMBL" id="JARUPT010000513">
    <property type="protein sequence ID" value="KAK0370675.1"/>
    <property type="molecule type" value="Genomic_DNA"/>
</dbReference>
<dbReference type="Proteomes" id="UP001169217">
    <property type="component" value="Unassembled WGS sequence"/>
</dbReference>
<evidence type="ECO:0000313" key="2">
    <source>
        <dbReference type="EMBL" id="KAK0370675.1"/>
    </source>
</evidence>
<evidence type="ECO:0000256" key="1">
    <source>
        <dbReference type="SAM" id="MobiDB-lite"/>
    </source>
</evidence>
<gene>
    <name evidence="2" type="ORF">CLIM01_11968</name>
</gene>
<accession>A0ABQ9PF34</accession>
<name>A0ABQ9PF34_9PEZI</name>
<evidence type="ECO:0000313" key="3">
    <source>
        <dbReference type="Proteomes" id="UP001169217"/>
    </source>
</evidence>
<protein>
    <submittedName>
        <fullName evidence="2">Uncharacterized protein</fullName>
    </submittedName>
</protein>
<proteinExistence type="predicted"/>
<comment type="caution">
    <text evidence="2">The sequence shown here is derived from an EMBL/GenBank/DDBJ whole genome shotgun (WGS) entry which is preliminary data.</text>
</comment>
<organism evidence="2 3">
    <name type="scientific">Colletotrichum limetticola</name>
    <dbReference type="NCBI Taxonomy" id="1209924"/>
    <lineage>
        <taxon>Eukaryota</taxon>
        <taxon>Fungi</taxon>
        <taxon>Dikarya</taxon>
        <taxon>Ascomycota</taxon>
        <taxon>Pezizomycotina</taxon>
        <taxon>Sordariomycetes</taxon>
        <taxon>Hypocreomycetidae</taxon>
        <taxon>Glomerellales</taxon>
        <taxon>Glomerellaceae</taxon>
        <taxon>Colletotrichum</taxon>
        <taxon>Colletotrichum acutatum species complex</taxon>
    </lineage>
</organism>
<keyword evidence="3" id="KW-1185">Reference proteome</keyword>
<sequence length="114" mass="12173">MAFRSAGKVAAGNQGGATVRCTPFKARPTRQAAGRPDSRWSRSGSGRWRGRARKACEGEQGPRRKWNQLRASETAGREDLGMVADGSSRENNASARCGAAVLVRRVVDGAGWEG</sequence>
<reference evidence="2" key="1">
    <citation type="submission" date="2023-04" db="EMBL/GenBank/DDBJ databases">
        <title>Colletotrichum limetticola genome sequence.</title>
        <authorList>
            <person name="Baroncelli R."/>
        </authorList>
    </citation>
    <scope>NUCLEOTIDE SEQUENCE</scope>
    <source>
        <strain evidence="2">KLA-Anderson</strain>
    </source>
</reference>